<accession>A0AAW0FMW2</accession>
<sequence>MSSGTVNHVPLEVYSEDVNQFQVAQMGIPNATLLSSAEHTGNIGQAASRCPPEILESIFLYVRDSILDQYFDSDLPPPTSIAYGWLRITLTCRIWYDTAMNYRSLWTTIVCGYISPRTISSFLARANGQLLKVFISDKSVPTDQEQTATFIHSYGLFTPPTIWHSRVFPSPLQSLASQSHFSLPRQSTIPHPRHAPPILPPHPESAHDSRKPNTYLQDALALILPHLSHITSLRYYSNNVPPGISDLQPSVLDAPRLEVLIVGTSERQAARSDDLPCLRRLLSSTPVLRAARLSHFVRWPIEHMDKLTNIQLEGQALTNEVFFSSLFESLKSCRSLQHLGICGLRVEEDENMCPDLEEPVQPRELRTLSIAHYAHRLVRQFLSNLILPESTNIIIEHDGACQDFALSLPLSAIHIPSLQHVTEINVQSDCDNSRCIFILRDLNQVPVLTAIGRSSSKNNTVIPLLGQTIPMHNIQKVSLVSQSFVNGHSAAFWQYMFHFMTSLTDIYLYNILPNELIWVLLSDTRFITPDCDSDMFPNYCSDERHLGRVGLHSSQVYNGTLGGLRAAVQVIHQCEPMRRAYGMGTFEHVNEKRVTTIVRRLVESD</sequence>
<dbReference type="InterPro" id="IPR032675">
    <property type="entry name" value="LRR_dom_sf"/>
</dbReference>
<evidence type="ECO:0008006" key="4">
    <source>
        <dbReference type="Google" id="ProtNLM"/>
    </source>
</evidence>
<protein>
    <recommendedName>
        <fullName evidence="4">F-box domain-containing protein</fullName>
    </recommendedName>
</protein>
<reference evidence="2 3" key="1">
    <citation type="submission" date="2022-09" db="EMBL/GenBank/DDBJ databases">
        <authorList>
            <person name="Palmer J.M."/>
        </authorList>
    </citation>
    <scope>NUCLEOTIDE SEQUENCE [LARGE SCALE GENOMIC DNA]</scope>
    <source>
        <strain evidence="2 3">DSM 7382</strain>
    </source>
</reference>
<evidence type="ECO:0000256" key="1">
    <source>
        <dbReference type="SAM" id="MobiDB-lite"/>
    </source>
</evidence>
<proteinExistence type="predicted"/>
<feature type="region of interest" description="Disordered" evidence="1">
    <location>
        <begin position="184"/>
        <end position="211"/>
    </location>
</feature>
<comment type="caution">
    <text evidence="2">The sequence shown here is derived from an EMBL/GenBank/DDBJ whole genome shotgun (WGS) entry which is preliminary data.</text>
</comment>
<dbReference type="Gene3D" id="3.80.10.10">
    <property type="entry name" value="Ribonuclease Inhibitor"/>
    <property type="match status" value="1"/>
</dbReference>
<dbReference type="SUPFAM" id="SSF52047">
    <property type="entry name" value="RNI-like"/>
    <property type="match status" value="1"/>
</dbReference>
<evidence type="ECO:0000313" key="3">
    <source>
        <dbReference type="Proteomes" id="UP001385951"/>
    </source>
</evidence>
<name>A0AAW0FMW2_9APHY</name>
<dbReference type="AlphaFoldDB" id="A0AAW0FMW2"/>
<organism evidence="2 3">
    <name type="scientific">Cerrena zonata</name>
    <dbReference type="NCBI Taxonomy" id="2478898"/>
    <lineage>
        <taxon>Eukaryota</taxon>
        <taxon>Fungi</taxon>
        <taxon>Dikarya</taxon>
        <taxon>Basidiomycota</taxon>
        <taxon>Agaricomycotina</taxon>
        <taxon>Agaricomycetes</taxon>
        <taxon>Polyporales</taxon>
        <taxon>Cerrenaceae</taxon>
        <taxon>Cerrena</taxon>
    </lineage>
</organism>
<evidence type="ECO:0000313" key="2">
    <source>
        <dbReference type="EMBL" id="KAK7682211.1"/>
    </source>
</evidence>
<keyword evidence="3" id="KW-1185">Reference proteome</keyword>
<dbReference type="Proteomes" id="UP001385951">
    <property type="component" value="Unassembled WGS sequence"/>
</dbReference>
<dbReference type="EMBL" id="JASBNA010000037">
    <property type="protein sequence ID" value="KAK7682211.1"/>
    <property type="molecule type" value="Genomic_DNA"/>
</dbReference>
<gene>
    <name evidence="2" type="ORF">QCA50_014798</name>
</gene>